<evidence type="ECO:0000313" key="2">
    <source>
        <dbReference type="Proteomes" id="UP001178507"/>
    </source>
</evidence>
<dbReference type="Proteomes" id="UP001178507">
    <property type="component" value="Unassembled WGS sequence"/>
</dbReference>
<protein>
    <submittedName>
        <fullName evidence="1">Uncharacterized protein</fullName>
    </submittedName>
</protein>
<evidence type="ECO:0000313" key="1">
    <source>
        <dbReference type="EMBL" id="CAJ1393767.1"/>
    </source>
</evidence>
<keyword evidence="2" id="KW-1185">Reference proteome</keyword>
<reference evidence="1" key="1">
    <citation type="submission" date="2023-08" db="EMBL/GenBank/DDBJ databases">
        <authorList>
            <person name="Chen Y."/>
            <person name="Shah S."/>
            <person name="Dougan E. K."/>
            <person name="Thang M."/>
            <person name="Chan C."/>
        </authorList>
    </citation>
    <scope>NUCLEOTIDE SEQUENCE</scope>
</reference>
<dbReference type="AlphaFoldDB" id="A0AA36ITM1"/>
<sequence length="80" mass="8885">MVRRVSALHSLPVCDRSCNLDLACAYGALALQSAQRKSQQDFTHYLAEAQAMLQSAFCESVEDCTRTPQLASLFRTMLDT</sequence>
<organism evidence="1 2">
    <name type="scientific">Effrenium voratum</name>
    <dbReference type="NCBI Taxonomy" id="2562239"/>
    <lineage>
        <taxon>Eukaryota</taxon>
        <taxon>Sar</taxon>
        <taxon>Alveolata</taxon>
        <taxon>Dinophyceae</taxon>
        <taxon>Suessiales</taxon>
        <taxon>Symbiodiniaceae</taxon>
        <taxon>Effrenium</taxon>
    </lineage>
</organism>
<proteinExistence type="predicted"/>
<dbReference type="EMBL" id="CAUJNA010002646">
    <property type="protein sequence ID" value="CAJ1393767.1"/>
    <property type="molecule type" value="Genomic_DNA"/>
</dbReference>
<gene>
    <name evidence="1" type="ORF">EVOR1521_LOCUS18561</name>
</gene>
<comment type="caution">
    <text evidence="1">The sequence shown here is derived from an EMBL/GenBank/DDBJ whole genome shotgun (WGS) entry which is preliminary data.</text>
</comment>
<accession>A0AA36ITM1</accession>
<name>A0AA36ITM1_9DINO</name>